<dbReference type="EMBL" id="HG793140">
    <property type="protein sequence ID" value="CRL22183.1"/>
    <property type="molecule type" value="Genomic_DNA"/>
</dbReference>
<evidence type="ECO:0000313" key="1">
    <source>
        <dbReference type="EMBL" id="CRL22183.1"/>
    </source>
</evidence>
<reference evidence="1 2" key="1">
    <citation type="journal article" date="2014" name="Nat. Commun.">
        <title>Multiple recent horizontal transfers of a large genomic region in cheese making fungi.</title>
        <authorList>
            <person name="Cheeseman K."/>
            <person name="Ropars J."/>
            <person name="Renault P."/>
            <person name="Dupont J."/>
            <person name="Gouzy J."/>
            <person name="Branca A."/>
            <person name="Abraham A.L."/>
            <person name="Ceppi M."/>
            <person name="Conseiller E."/>
            <person name="Debuchy R."/>
            <person name="Malagnac F."/>
            <person name="Goarin A."/>
            <person name="Silar P."/>
            <person name="Lacoste S."/>
            <person name="Sallet E."/>
            <person name="Bensimon A."/>
            <person name="Giraud T."/>
            <person name="Brygoo Y."/>
        </authorList>
    </citation>
    <scope>NUCLEOTIDE SEQUENCE [LARGE SCALE GENOMIC DNA]</scope>
    <source>
        <strain evidence="2">FM 013</strain>
    </source>
</reference>
<dbReference type="AlphaFoldDB" id="A0A0G4P765"/>
<accession>A0A0G4P765</accession>
<proteinExistence type="predicted"/>
<keyword evidence="2" id="KW-1185">Reference proteome</keyword>
<dbReference type="Proteomes" id="UP000053732">
    <property type="component" value="Unassembled WGS sequence"/>
</dbReference>
<protein>
    <submittedName>
        <fullName evidence="1">Str. FM013</fullName>
    </submittedName>
</protein>
<organism evidence="1 2">
    <name type="scientific">Penicillium camemberti (strain FM 013)</name>
    <dbReference type="NCBI Taxonomy" id="1429867"/>
    <lineage>
        <taxon>Eukaryota</taxon>
        <taxon>Fungi</taxon>
        <taxon>Dikarya</taxon>
        <taxon>Ascomycota</taxon>
        <taxon>Pezizomycotina</taxon>
        <taxon>Eurotiomycetes</taxon>
        <taxon>Eurotiomycetidae</taxon>
        <taxon>Eurotiales</taxon>
        <taxon>Aspergillaceae</taxon>
        <taxon>Penicillium</taxon>
    </lineage>
</organism>
<name>A0A0G4P765_PENC3</name>
<gene>
    <name evidence="1" type="ORF">PCAMFM013_S007g000164</name>
</gene>
<evidence type="ECO:0000313" key="2">
    <source>
        <dbReference type="Proteomes" id="UP000053732"/>
    </source>
</evidence>
<sequence length="79" mass="8711">MDGTYVNSQPDATFKLSTWAKALPAEELHASYMTTLRSVEARMCATSSNPSLCLQVQQMGVVGRENIPRIFPLPQARPT</sequence>